<name>A0A1Y1S7C4_9MICR</name>
<evidence type="ECO:0000313" key="2">
    <source>
        <dbReference type="EMBL" id="ORD93906.1"/>
    </source>
</evidence>
<proteinExistence type="predicted"/>
<accession>A0A1Y1S7C4</accession>
<evidence type="ECO:0000313" key="3">
    <source>
        <dbReference type="Proteomes" id="UP000192639"/>
    </source>
</evidence>
<organism evidence="2 3">
    <name type="scientific">Enterospora canceri</name>
    <dbReference type="NCBI Taxonomy" id="1081671"/>
    <lineage>
        <taxon>Eukaryota</taxon>
        <taxon>Fungi</taxon>
        <taxon>Fungi incertae sedis</taxon>
        <taxon>Microsporidia</taxon>
        <taxon>Enterocytozoonidae</taxon>
        <taxon>Enterospora</taxon>
    </lineage>
</organism>
<evidence type="ECO:0000256" key="1">
    <source>
        <dbReference type="SAM" id="MobiDB-lite"/>
    </source>
</evidence>
<dbReference type="Proteomes" id="UP000192639">
    <property type="component" value="Unassembled WGS sequence"/>
</dbReference>
<reference evidence="2 3" key="1">
    <citation type="journal article" date="2017" name="Environ. Microbiol.">
        <title>Decay of the glycolytic pathway and adaptation to intranuclear parasitism within Enterocytozoonidae microsporidia.</title>
        <authorList>
            <person name="Wiredu Boakye D."/>
            <person name="Jaroenlak P."/>
            <person name="Prachumwat A."/>
            <person name="Williams T.A."/>
            <person name="Bateman K.S."/>
            <person name="Itsathitphaisarn O."/>
            <person name="Sritunyalucksana K."/>
            <person name="Paszkiewicz K.H."/>
            <person name="Moore K.A."/>
            <person name="Stentiford G.D."/>
            <person name="Williams B.A."/>
        </authorList>
    </citation>
    <scope>NUCLEOTIDE SEQUENCE [LARGE SCALE GENOMIC DNA]</scope>
    <source>
        <strain evidence="2 3">GB1</strain>
    </source>
</reference>
<feature type="region of interest" description="Disordered" evidence="1">
    <location>
        <begin position="108"/>
        <end position="133"/>
    </location>
</feature>
<gene>
    <name evidence="2" type="ORF">ECANGB1_1394</name>
</gene>
<sequence>MNFFTLLIPVAKTLDVEESTRSRINAVVEQGITNVGEATAYILRKFELIKQQLLTRFVSNSNVPMKAEEDFKEELDPEAFADALNKLVEKMETDKEMTTAEDLNEIIKEEIAKKDDEDVENDKTETTKPNEEL</sequence>
<protein>
    <submittedName>
        <fullName evidence="2">Uncharacterized protein</fullName>
    </submittedName>
</protein>
<dbReference type="AlphaFoldDB" id="A0A1Y1S7C4"/>
<dbReference type="EMBL" id="LWDP01000040">
    <property type="protein sequence ID" value="ORD93906.1"/>
    <property type="molecule type" value="Genomic_DNA"/>
</dbReference>
<comment type="caution">
    <text evidence="2">The sequence shown here is derived from an EMBL/GenBank/DDBJ whole genome shotgun (WGS) entry which is preliminary data.</text>
</comment>
<dbReference type="VEuPathDB" id="MicrosporidiaDB:ECANGB1_1394"/>
<keyword evidence="3" id="KW-1185">Reference proteome</keyword>